<accession>A0A402CFU7</accession>
<sequence length="60" mass="6647">MLGQHTEQILDWLDAVDAIDPLDAMAPAQAQALTTVPLRVLDPRSGIRTQGWVLQRSLRP</sequence>
<dbReference type="EMBL" id="BHYM01000058">
    <property type="protein sequence ID" value="GCE42473.1"/>
    <property type="molecule type" value="Genomic_DNA"/>
</dbReference>
<organism evidence="1 2">
    <name type="scientific">Rhodococcus wratislaviensis</name>
    <name type="common">Tsukamurella wratislaviensis</name>
    <dbReference type="NCBI Taxonomy" id="44752"/>
    <lineage>
        <taxon>Bacteria</taxon>
        <taxon>Bacillati</taxon>
        <taxon>Actinomycetota</taxon>
        <taxon>Actinomycetes</taxon>
        <taxon>Mycobacteriales</taxon>
        <taxon>Nocardiaceae</taxon>
        <taxon>Rhodococcus</taxon>
    </lineage>
</organism>
<keyword evidence="2" id="KW-1185">Reference proteome</keyword>
<name>A0A402CFU7_RHOWR</name>
<evidence type="ECO:0000313" key="1">
    <source>
        <dbReference type="EMBL" id="GCE42473.1"/>
    </source>
</evidence>
<protein>
    <submittedName>
        <fullName evidence="1">Uncharacterized protein</fullName>
    </submittedName>
</protein>
<reference evidence="1 2" key="1">
    <citation type="submission" date="2018-11" db="EMBL/GenBank/DDBJ databases">
        <title>Microbial catabolism of amino acid.</title>
        <authorList>
            <person name="Hibi M."/>
            <person name="Ogawa J."/>
        </authorList>
    </citation>
    <scope>NUCLEOTIDE SEQUENCE [LARGE SCALE GENOMIC DNA]</scope>
    <source>
        <strain evidence="1 2">C31-06</strain>
    </source>
</reference>
<dbReference type="AlphaFoldDB" id="A0A402CFU7"/>
<dbReference type="RefSeq" id="WP_124394417.1">
    <property type="nucleotide sequence ID" value="NZ_BHYM01000058.1"/>
</dbReference>
<gene>
    <name evidence="1" type="ORF">Rhow_006412</name>
</gene>
<evidence type="ECO:0000313" key="2">
    <source>
        <dbReference type="Proteomes" id="UP000287519"/>
    </source>
</evidence>
<proteinExistence type="predicted"/>
<comment type="caution">
    <text evidence="1">The sequence shown here is derived from an EMBL/GenBank/DDBJ whole genome shotgun (WGS) entry which is preliminary data.</text>
</comment>
<dbReference type="Proteomes" id="UP000287519">
    <property type="component" value="Unassembled WGS sequence"/>
</dbReference>